<reference evidence="2" key="1">
    <citation type="submission" date="2023-10" db="EMBL/GenBank/DDBJ databases">
        <authorList>
            <person name="Domelevo Entfellner J.-B."/>
        </authorList>
    </citation>
    <scope>NUCLEOTIDE SEQUENCE</scope>
</reference>
<accession>A0AA86VL17</accession>
<dbReference type="EMBL" id="OY731402">
    <property type="protein sequence ID" value="CAJ1955516.1"/>
    <property type="molecule type" value="Genomic_DNA"/>
</dbReference>
<sequence length="59" mass="6734">MLKIYVHSMSSTKKKKKKKKKPPNKMAVFLAPSHDEGNACSRVKNGNKICFKFFIGFSE</sequence>
<evidence type="ECO:0000256" key="1">
    <source>
        <dbReference type="SAM" id="MobiDB-lite"/>
    </source>
</evidence>
<evidence type="ECO:0000313" key="3">
    <source>
        <dbReference type="Proteomes" id="UP001189624"/>
    </source>
</evidence>
<protein>
    <submittedName>
        <fullName evidence="2">Uncharacterized protein</fullName>
    </submittedName>
</protein>
<evidence type="ECO:0000313" key="2">
    <source>
        <dbReference type="EMBL" id="CAJ1955516.1"/>
    </source>
</evidence>
<dbReference type="Gramene" id="rna-AYBTSS11_LOCUS16169">
    <property type="protein sequence ID" value="CAJ1955516.1"/>
    <property type="gene ID" value="gene-AYBTSS11_LOCUS16169"/>
</dbReference>
<name>A0AA86VL17_9FABA</name>
<proteinExistence type="predicted"/>
<feature type="region of interest" description="Disordered" evidence="1">
    <location>
        <begin position="1"/>
        <end position="24"/>
    </location>
</feature>
<feature type="compositionally biased region" description="Basic residues" evidence="1">
    <location>
        <begin position="12"/>
        <end position="23"/>
    </location>
</feature>
<dbReference type="AlphaFoldDB" id="A0AA86VL17"/>
<gene>
    <name evidence="2" type="ORF">AYBTSS11_LOCUS16169</name>
</gene>
<keyword evidence="3" id="KW-1185">Reference proteome</keyword>
<dbReference type="Proteomes" id="UP001189624">
    <property type="component" value="Chromosome 5"/>
</dbReference>
<organism evidence="2 3">
    <name type="scientific">Sphenostylis stenocarpa</name>
    <dbReference type="NCBI Taxonomy" id="92480"/>
    <lineage>
        <taxon>Eukaryota</taxon>
        <taxon>Viridiplantae</taxon>
        <taxon>Streptophyta</taxon>
        <taxon>Embryophyta</taxon>
        <taxon>Tracheophyta</taxon>
        <taxon>Spermatophyta</taxon>
        <taxon>Magnoliopsida</taxon>
        <taxon>eudicotyledons</taxon>
        <taxon>Gunneridae</taxon>
        <taxon>Pentapetalae</taxon>
        <taxon>rosids</taxon>
        <taxon>fabids</taxon>
        <taxon>Fabales</taxon>
        <taxon>Fabaceae</taxon>
        <taxon>Papilionoideae</taxon>
        <taxon>50 kb inversion clade</taxon>
        <taxon>NPAAA clade</taxon>
        <taxon>indigoferoid/millettioid clade</taxon>
        <taxon>Phaseoleae</taxon>
        <taxon>Sphenostylis</taxon>
    </lineage>
</organism>